<gene>
    <name evidence="2" type="ORF">ACFOVU_10195</name>
</gene>
<evidence type="ECO:0008006" key="4">
    <source>
        <dbReference type="Google" id="ProtNLM"/>
    </source>
</evidence>
<dbReference type="EMBL" id="JBHSBH010000007">
    <property type="protein sequence ID" value="MFC3996286.1"/>
    <property type="molecule type" value="Genomic_DNA"/>
</dbReference>
<keyword evidence="1" id="KW-1133">Transmembrane helix</keyword>
<evidence type="ECO:0000313" key="2">
    <source>
        <dbReference type="EMBL" id="MFC3996286.1"/>
    </source>
</evidence>
<proteinExistence type="predicted"/>
<dbReference type="Proteomes" id="UP001595847">
    <property type="component" value="Unassembled WGS sequence"/>
</dbReference>
<feature type="transmembrane region" description="Helical" evidence="1">
    <location>
        <begin position="29"/>
        <end position="50"/>
    </location>
</feature>
<evidence type="ECO:0000313" key="3">
    <source>
        <dbReference type="Proteomes" id="UP001595847"/>
    </source>
</evidence>
<keyword evidence="1" id="KW-0472">Membrane</keyword>
<evidence type="ECO:0000256" key="1">
    <source>
        <dbReference type="SAM" id="Phobius"/>
    </source>
</evidence>
<keyword evidence="1" id="KW-0812">Transmembrane</keyword>
<name>A0ABV8FNM7_9ACTN</name>
<sequence>MRPVWILVTVAAVVFLGMRELVGEGDLWLTLGIGLLAGVLLLPVYLWVVWRVERREATAPARERAVSTTGTGWGTMLGIGMFVLVIANIVLLGCYEADGLGPLAGAVALLGFMAAAASPRSQT</sequence>
<comment type="caution">
    <text evidence="2">The sequence shown here is derived from an EMBL/GenBank/DDBJ whole genome shotgun (WGS) entry which is preliminary data.</text>
</comment>
<organism evidence="2 3">
    <name type="scientific">Nocardiopsis sediminis</name>
    <dbReference type="NCBI Taxonomy" id="1778267"/>
    <lineage>
        <taxon>Bacteria</taxon>
        <taxon>Bacillati</taxon>
        <taxon>Actinomycetota</taxon>
        <taxon>Actinomycetes</taxon>
        <taxon>Streptosporangiales</taxon>
        <taxon>Nocardiopsidaceae</taxon>
        <taxon>Nocardiopsis</taxon>
    </lineage>
</organism>
<protein>
    <recommendedName>
        <fullName evidence="4">DUF2178 domain-containing protein</fullName>
    </recommendedName>
</protein>
<dbReference type="RefSeq" id="WP_378532200.1">
    <property type="nucleotide sequence ID" value="NZ_JBHSBH010000007.1"/>
</dbReference>
<keyword evidence="3" id="KW-1185">Reference proteome</keyword>
<reference evidence="3" key="1">
    <citation type="journal article" date="2019" name="Int. J. Syst. Evol. Microbiol.">
        <title>The Global Catalogue of Microorganisms (GCM) 10K type strain sequencing project: providing services to taxonomists for standard genome sequencing and annotation.</title>
        <authorList>
            <consortium name="The Broad Institute Genomics Platform"/>
            <consortium name="The Broad Institute Genome Sequencing Center for Infectious Disease"/>
            <person name="Wu L."/>
            <person name="Ma J."/>
        </authorList>
    </citation>
    <scope>NUCLEOTIDE SEQUENCE [LARGE SCALE GENOMIC DNA]</scope>
    <source>
        <strain evidence="3">TBRC 1826</strain>
    </source>
</reference>
<feature type="transmembrane region" description="Helical" evidence="1">
    <location>
        <begin position="99"/>
        <end position="117"/>
    </location>
</feature>
<accession>A0ABV8FNM7</accession>
<feature type="transmembrane region" description="Helical" evidence="1">
    <location>
        <begin position="71"/>
        <end position="93"/>
    </location>
</feature>